<dbReference type="InterPro" id="IPR036412">
    <property type="entry name" value="HAD-like_sf"/>
</dbReference>
<gene>
    <name evidence="2" type="ORF">MNBD_NITROSPIRAE01-1713</name>
</gene>
<dbReference type="NCBIfam" id="TIGR01681">
    <property type="entry name" value="HAD-SF-IIIC"/>
    <property type="match status" value="1"/>
</dbReference>
<dbReference type="GO" id="GO:0016747">
    <property type="term" value="F:acyltransferase activity, transferring groups other than amino-acyl groups"/>
    <property type="evidence" value="ECO:0007669"/>
    <property type="project" value="InterPro"/>
</dbReference>
<dbReference type="InterPro" id="IPR000182">
    <property type="entry name" value="GNAT_dom"/>
</dbReference>
<evidence type="ECO:0000313" key="2">
    <source>
        <dbReference type="EMBL" id="VAX26988.1"/>
    </source>
</evidence>
<sequence>MEKLQEMIAQKEIKGISDYFTLYRRLNKMCKEREPAYDKALNVAILSSFTSNGIKESLYVKCCAVGIFPKIYVAEYKQYTQEILNPESRLYQSSPNLIILFIDTMTLWGDDFFQAYRKSDESRSAWVSENGDEIESLIEKIKTHSSAKILVHNLAVPEYSPLGILENKQGFGFFEATETLNRKLREVYKTDQQVFVFDYDAFCSKIGKQNIVDPKMYYIGDMKLSLNHMPALADAYLPYIKSMMSMTKKCLVLDLDNTLWGGVIGEDGLEGIHLGPTPEGRPFLEFQHYILSLFDRGVILAINSKNNFEDAIKVIREHPDMILREKHFAAMRINWDDKISNIQSIAEEINIGLGSLVFLDDDRLNQEMVRTACPDVLVPVLPEDPSLYLKTLMDIDDFNSLHLTDEDKNKGQMYAAQKRRKEIKKTTTDLSGYLKQLKTKITIEEANPFTMPRISQLTQKTNQFNMTTKRYLEEDIKALAIRKDVMVLSLKAEDKFGDNGITGVAIVKKGSERWEIDSFLLSCRVLGRKIEETFLAYIIEKAKNEKAKILVGSFIPTQKNVPARGFFKRLGFCTLEENNQGCEISEYDLNKDCPYPDFIQLIRKD</sequence>
<dbReference type="InterPro" id="IPR023214">
    <property type="entry name" value="HAD_sf"/>
</dbReference>
<proteinExistence type="predicted"/>
<dbReference type="InterPro" id="IPR049369">
    <property type="entry name" value="BF1531-like_N"/>
</dbReference>
<name>A0A3B1CSM9_9ZZZZ</name>
<dbReference type="InterPro" id="IPR010037">
    <property type="entry name" value="FkbH_domain"/>
</dbReference>
<dbReference type="EMBL" id="UOGF01000021">
    <property type="protein sequence ID" value="VAX26988.1"/>
    <property type="molecule type" value="Genomic_DNA"/>
</dbReference>
<accession>A0A3B1CSM9</accession>
<dbReference type="SUPFAM" id="SSF55729">
    <property type="entry name" value="Acyl-CoA N-acyltransferases (Nat)"/>
    <property type="match status" value="1"/>
</dbReference>
<dbReference type="Pfam" id="PF21211">
    <property type="entry name" value="FkbH_N"/>
    <property type="match status" value="1"/>
</dbReference>
<feature type="domain" description="N-acetyltransferase" evidence="1">
    <location>
        <begin position="441"/>
        <end position="594"/>
    </location>
</feature>
<dbReference type="SUPFAM" id="SSF56784">
    <property type="entry name" value="HAD-like"/>
    <property type="match status" value="1"/>
</dbReference>
<dbReference type="InterPro" id="IPR036514">
    <property type="entry name" value="SGNH_hydro_sf"/>
</dbReference>
<dbReference type="AlphaFoldDB" id="A0A3B1CSM9"/>
<dbReference type="NCBIfam" id="TIGR01686">
    <property type="entry name" value="FkbH"/>
    <property type="match status" value="1"/>
</dbReference>
<evidence type="ECO:0000259" key="1">
    <source>
        <dbReference type="PROSITE" id="PS51186"/>
    </source>
</evidence>
<dbReference type="InterPro" id="IPR016181">
    <property type="entry name" value="Acyl_CoA_acyltransferase"/>
</dbReference>
<dbReference type="PROSITE" id="PS51186">
    <property type="entry name" value="GNAT"/>
    <property type="match status" value="1"/>
</dbReference>
<dbReference type="Gene3D" id="3.40.50.1000">
    <property type="entry name" value="HAD superfamily/HAD-like"/>
    <property type="match status" value="1"/>
</dbReference>
<dbReference type="Gene3D" id="3.40.630.30">
    <property type="match status" value="1"/>
</dbReference>
<protein>
    <submittedName>
        <fullName evidence="2">Polyketide synthase modules and related proteins</fullName>
    </submittedName>
</protein>
<reference evidence="2" key="1">
    <citation type="submission" date="2018-06" db="EMBL/GenBank/DDBJ databases">
        <authorList>
            <person name="Zhirakovskaya E."/>
        </authorList>
    </citation>
    <scope>NUCLEOTIDE SEQUENCE</scope>
</reference>
<dbReference type="InterPro" id="IPR010033">
    <property type="entry name" value="HAD_SF_ppase_IIIC"/>
</dbReference>
<organism evidence="2">
    <name type="scientific">hydrothermal vent metagenome</name>
    <dbReference type="NCBI Taxonomy" id="652676"/>
    <lineage>
        <taxon>unclassified sequences</taxon>
        <taxon>metagenomes</taxon>
        <taxon>ecological metagenomes</taxon>
    </lineage>
</organism>
<dbReference type="Gene3D" id="3.40.50.1110">
    <property type="entry name" value="SGNH hydrolase"/>
    <property type="match status" value="1"/>
</dbReference>